<evidence type="ECO:0000256" key="13">
    <source>
        <dbReference type="ARBA" id="ARBA00067609"/>
    </source>
</evidence>
<dbReference type="InterPro" id="IPR036869">
    <property type="entry name" value="J_dom_sf"/>
</dbReference>
<gene>
    <name evidence="14 18" type="primary">dnaJ</name>
    <name evidence="18" type="ORF">NCTC11460_01229</name>
</gene>
<dbReference type="GO" id="GO:0042026">
    <property type="term" value="P:protein refolding"/>
    <property type="evidence" value="ECO:0007669"/>
    <property type="project" value="TreeGrafter"/>
</dbReference>
<dbReference type="SMART" id="SM00271">
    <property type="entry name" value="DnaJ"/>
    <property type="match status" value="1"/>
</dbReference>
<dbReference type="Gene3D" id="2.10.230.10">
    <property type="entry name" value="Heat shock protein DnaJ, cysteine-rich domain"/>
    <property type="match status" value="1"/>
</dbReference>
<name>A0A379CG60_9FIRM</name>
<comment type="subcellular location">
    <subcellularLocation>
        <location evidence="1 14">Cytoplasm</location>
    </subcellularLocation>
</comment>
<comment type="subunit">
    <text evidence="2 14">Homodimer.</text>
</comment>
<dbReference type="GO" id="GO:0005524">
    <property type="term" value="F:ATP binding"/>
    <property type="evidence" value="ECO:0007669"/>
    <property type="project" value="InterPro"/>
</dbReference>
<reference evidence="18 19" key="1">
    <citation type="submission" date="2018-06" db="EMBL/GenBank/DDBJ databases">
        <authorList>
            <consortium name="Pathogen Informatics"/>
            <person name="Doyle S."/>
        </authorList>
    </citation>
    <scope>NUCLEOTIDE SEQUENCE [LARGE SCALE GENOMIC DNA]</scope>
    <source>
        <strain evidence="18 19">NCTC11460</strain>
    </source>
</reference>
<evidence type="ECO:0000256" key="2">
    <source>
        <dbReference type="ARBA" id="ARBA00011738"/>
    </source>
</evidence>
<dbReference type="InterPro" id="IPR001623">
    <property type="entry name" value="DnaJ_domain"/>
</dbReference>
<keyword evidence="5 14" id="KW-0479">Metal-binding</keyword>
<feature type="binding site" evidence="14">
    <location>
        <position position="218"/>
    </location>
    <ligand>
        <name>Zn(2+)</name>
        <dbReference type="ChEBI" id="CHEBI:29105"/>
        <label>1</label>
    </ligand>
</feature>
<dbReference type="Pfam" id="PF01556">
    <property type="entry name" value="DnaJ_C"/>
    <property type="match status" value="1"/>
</dbReference>
<comment type="cofactor">
    <cofactor evidence="14">
        <name>Zn(2+)</name>
        <dbReference type="ChEBI" id="CHEBI:29105"/>
    </cofactor>
    <text evidence="14">Binds 2 Zn(2+) ions per monomer.</text>
</comment>
<evidence type="ECO:0000256" key="12">
    <source>
        <dbReference type="ARBA" id="ARBA00061004"/>
    </source>
</evidence>
<dbReference type="Gene3D" id="2.60.260.20">
    <property type="entry name" value="Urease metallochaperone UreE, N-terminal domain"/>
    <property type="match status" value="2"/>
</dbReference>
<dbReference type="InterPro" id="IPR018253">
    <property type="entry name" value="DnaJ_domain_CS"/>
</dbReference>
<dbReference type="PANTHER" id="PTHR43096:SF10">
    <property type="entry name" value="CHAPERONE PROTEIN DNAJ A6, CHLOROPLASTIC"/>
    <property type="match status" value="1"/>
</dbReference>
<dbReference type="PROSITE" id="PS51188">
    <property type="entry name" value="ZF_CR"/>
    <property type="match status" value="1"/>
</dbReference>
<evidence type="ECO:0000259" key="16">
    <source>
        <dbReference type="PROSITE" id="PS50076"/>
    </source>
</evidence>
<evidence type="ECO:0000256" key="1">
    <source>
        <dbReference type="ARBA" id="ARBA00004496"/>
    </source>
</evidence>
<keyword evidence="4 14" id="KW-0235">DNA replication</keyword>
<feature type="binding site" evidence="14">
    <location>
        <position position="201"/>
    </location>
    <ligand>
        <name>Zn(2+)</name>
        <dbReference type="ChEBI" id="CHEBI:29105"/>
        <label>2</label>
    </ligand>
</feature>
<feature type="repeat" description="CXXCXGXG motif" evidence="14">
    <location>
        <begin position="175"/>
        <end position="182"/>
    </location>
</feature>
<evidence type="ECO:0000256" key="8">
    <source>
        <dbReference type="ARBA" id="ARBA00022833"/>
    </source>
</evidence>
<evidence type="ECO:0000256" key="5">
    <source>
        <dbReference type="ARBA" id="ARBA00022723"/>
    </source>
</evidence>
<dbReference type="EMBL" id="UGTB01000004">
    <property type="protein sequence ID" value="SUB61303.1"/>
    <property type="molecule type" value="Genomic_DNA"/>
</dbReference>
<dbReference type="CDD" id="cd06257">
    <property type="entry name" value="DnaJ"/>
    <property type="match status" value="1"/>
</dbReference>
<feature type="binding site" evidence="14">
    <location>
        <position position="175"/>
    </location>
    <ligand>
        <name>Zn(2+)</name>
        <dbReference type="ChEBI" id="CHEBI:29105"/>
        <label>2</label>
    </ligand>
</feature>
<feature type="binding site" evidence="14">
    <location>
        <position position="204"/>
    </location>
    <ligand>
        <name>Zn(2+)</name>
        <dbReference type="ChEBI" id="CHEBI:29105"/>
        <label>2</label>
    </ligand>
</feature>
<dbReference type="NCBIfam" id="NF008035">
    <property type="entry name" value="PRK10767.1"/>
    <property type="match status" value="1"/>
</dbReference>
<dbReference type="PRINTS" id="PR00625">
    <property type="entry name" value="JDOMAIN"/>
</dbReference>
<keyword evidence="9 14" id="KW-0346">Stress response</keyword>
<evidence type="ECO:0000256" key="6">
    <source>
        <dbReference type="ARBA" id="ARBA00022737"/>
    </source>
</evidence>
<dbReference type="GO" id="GO:0008270">
    <property type="term" value="F:zinc ion binding"/>
    <property type="evidence" value="ECO:0007669"/>
    <property type="project" value="UniProtKB-UniRule"/>
</dbReference>
<evidence type="ECO:0000313" key="19">
    <source>
        <dbReference type="Proteomes" id="UP000255101"/>
    </source>
</evidence>
<dbReference type="HAMAP" id="MF_01152">
    <property type="entry name" value="DnaJ"/>
    <property type="match status" value="1"/>
</dbReference>
<dbReference type="CDD" id="cd10719">
    <property type="entry name" value="DnaJ_zf"/>
    <property type="match status" value="1"/>
</dbReference>
<feature type="domain" description="J" evidence="16">
    <location>
        <begin position="5"/>
        <end position="70"/>
    </location>
</feature>
<dbReference type="InterPro" id="IPR012724">
    <property type="entry name" value="DnaJ"/>
</dbReference>
<evidence type="ECO:0000256" key="4">
    <source>
        <dbReference type="ARBA" id="ARBA00022705"/>
    </source>
</evidence>
<feature type="binding site" evidence="14">
    <location>
        <position position="178"/>
    </location>
    <ligand>
        <name>Zn(2+)</name>
        <dbReference type="ChEBI" id="CHEBI:29105"/>
        <label>2</label>
    </ligand>
</feature>
<dbReference type="SUPFAM" id="SSF46565">
    <property type="entry name" value="Chaperone J-domain"/>
    <property type="match status" value="1"/>
</dbReference>
<dbReference type="NCBIfam" id="TIGR02349">
    <property type="entry name" value="DnaJ_bact"/>
    <property type="match status" value="1"/>
</dbReference>
<feature type="binding site" evidence="14">
    <location>
        <position position="158"/>
    </location>
    <ligand>
        <name>Zn(2+)</name>
        <dbReference type="ChEBI" id="CHEBI:29105"/>
        <label>1</label>
    </ligand>
</feature>
<evidence type="ECO:0000256" key="10">
    <source>
        <dbReference type="ARBA" id="ARBA00023186"/>
    </source>
</evidence>
<dbReference type="FunFam" id="1.10.287.110:FF:000034">
    <property type="entry name" value="Chaperone protein DnaJ"/>
    <property type="match status" value="1"/>
</dbReference>
<evidence type="ECO:0000256" key="3">
    <source>
        <dbReference type="ARBA" id="ARBA00022490"/>
    </source>
</evidence>
<dbReference type="GO" id="GO:0051082">
    <property type="term" value="F:unfolded protein binding"/>
    <property type="evidence" value="ECO:0007669"/>
    <property type="project" value="UniProtKB-UniRule"/>
</dbReference>
<accession>A0A379CG60</accession>
<evidence type="ECO:0000256" key="7">
    <source>
        <dbReference type="ARBA" id="ARBA00022771"/>
    </source>
</evidence>
<evidence type="ECO:0000313" key="18">
    <source>
        <dbReference type="EMBL" id="SUB61303.1"/>
    </source>
</evidence>
<evidence type="ECO:0000256" key="11">
    <source>
        <dbReference type="ARBA" id="ARBA00053423"/>
    </source>
</evidence>
<feature type="zinc finger region" description="CR-type" evidence="15">
    <location>
        <begin position="145"/>
        <end position="227"/>
    </location>
</feature>
<dbReference type="Pfam" id="PF00226">
    <property type="entry name" value="DnaJ"/>
    <property type="match status" value="1"/>
</dbReference>
<evidence type="ECO:0000259" key="17">
    <source>
        <dbReference type="PROSITE" id="PS51188"/>
    </source>
</evidence>
<dbReference type="GO" id="GO:0006260">
    <property type="term" value="P:DNA replication"/>
    <property type="evidence" value="ECO:0007669"/>
    <property type="project" value="UniProtKB-KW"/>
</dbReference>
<keyword evidence="8 14" id="KW-0862">Zinc</keyword>
<dbReference type="CDD" id="cd10747">
    <property type="entry name" value="DnaJ_C"/>
    <property type="match status" value="1"/>
</dbReference>
<feature type="binding site" evidence="14">
    <location>
        <position position="215"/>
    </location>
    <ligand>
        <name>Zn(2+)</name>
        <dbReference type="ChEBI" id="CHEBI:29105"/>
        <label>1</label>
    </ligand>
</feature>
<keyword evidence="10 14" id="KW-0143">Chaperone</keyword>
<evidence type="ECO:0000256" key="15">
    <source>
        <dbReference type="PROSITE-ProRule" id="PRU00546"/>
    </source>
</evidence>
<sequence>MANKDYYEMLGVSKTADEKEIKKAYRKLAMKYHPDKNPGDKEAEEKFKEINEAYEVLSDADKRKIYDQYGADAVNGQGGFGGAGGFGGFGGGAGGFEDIFDMFGDVFGGSGGFGGFGGGYTRRGPLRGADIRQNITIDFMEAAFGKKISVKINRNEECDECHGSGCKPGTSKKTCPTCGGSGTIRDIKQTMFGNIATQRECPDCHGTGEKIETPCSKCKGKGYTRKTKTIEVDIPAGIDDGQIIRVSGQGEYGEKGAPRGDLLVVINVRPHDVFIRDGYDVYITIPVSIVQATLGDDIQVPTVDGDVKYTVPAGTQPGTVFRLKSKGIQHVNSSRRGDQYVKVDVQIPKKVTDKQADLLRQFAGDSKDGVAINNPKGNKKTFGQKVEDFFTK</sequence>
<dbReference type="FunFam" id="2.60.260.20:FF:000004">
    <property type="entry name" value="Molecular chaperone DnaJ"/>
    <property type="match status" value="1"/>
</dbReference>
<feature type="repeat" description="CXXCXGXG motif" evidence="14">
    <location>
        <begin position="215"/>
        <end position="222"/>
    </location>
</feature>
<feature type="repeat" description="CXXCXGXG motif" evidence="14">
    <location>
        <begin position="201"/>
        <end position="208"/>
    </location>
</feature>
<dbReference type="GO" id="GO:0005737">
    <property type="term" value="C:cytoplasm"/>
    <property type="evidence" value="ECO:0007669"/>
    <property type="project" value="UniProtKB-SubCell"/>
</dbReference>
<keyword evidence="6 14" id="KW-0677">Repeat</keyword>
<dbReference type="InterPro" id="IPR002939">
    <property type="entry name" value="DnaJ_C"/>
</dbReference>
<evidence type="ECO:0000256" key="14">
    <source>
        <dbReference type="HAMAP-Rule" id="MF_01152"/>
    </source>
</evidence>
<dbReference type="PROSITE" id="PS00636">
    <property type="entry name" value="DNAJ_1"/>
    <property type="match status" value="1"/>
</dbReference>
<keyword evidence="7 14" id="KW-0863">Zinc-finger</keyword>
<feature type="binding site" evidence="14">
    <location>
        <position position="161"/>
    </location>
    <ligand>
        <name>Zn(2+)</name>
        <dbReference type="ChEBI" id="CHEBI:29105"/>
        <label>1</label>
    </ligand>
</feature>
<dbReference type="InterPro" id="IPR008971">
    <property type="entry name" value="HSP40/DnaJ_pept-bd"/>
</dbReference>
<organism evidence="18 19">
    <name type="scientific">Peptostreptococcus anaerobius</name>
    <dbReference type="NCBI Taxonomy" id="1261"/>
    <lineage>
        <taxon>Bacteria</taxon>
        <taxon>Bacillati</taxon>
        <taxon>Bacillota</taxon>
        <taxon>Clostridia</taxon>
        <taxon>Peptostreptococcales</taxon>
        <taxon>Peptostreptococcaceae</taxon>
        <taxon>Peptostreptococcus</taxon>
    </lineage>
</organism>
<feature type="domain" description="CR-type" evidence="17">
    <location>
        <begin position="145"/>
        <end position="227"/>
    </location>
</feature>
<dbReference type="Gene3D" id="1.10.287.110">
    <property type="entry name" value="DnaJ domain"/>
    <property type="match status" value="1"/>
</dbReference>
<dbReference type="Pfam" id="PF00684">
    <property type="entry name" value="DnaJ_CXXCXGXG"/>
    <property type="match status" value="1"/>
</dbReference>
<feature type="repeat" description="CXXCXGXG motif" evidence="14">
    <location>
        <begin position="158"/>
        <end position="165"/>
    </location>
</feature>
<dbReference type="InterPro" id="IPR036410">
    <property type="entry name" value="HSP_DnaJ_Cys-rich_dom_sf"/>
</dbReference>
<dbReference type="InterPro" id="IPR001305">
    <property type="entry name" value="HSP_DnaJ_Cys-rich_dom"/>
</dbReference>
<dbReference type="AlphaFoldDB" id="A0A379CG60"/>
<dbReference type="SUPFAM" id="SSF57938">
    <property type="entry name" value="DnaJ/Hsp40 cysteine-rich domain"/>
    <property type="match status" value="1"/>
</dbReference>
<dbReference type="GO" id="GO:0031072">
    <property type="term" value="F:heat shock protein binding"/>
    <property type="evidence" value="ECO:0007669"/>
    <property type="project" value="InterPro"/>
</dbReference>
<dbReference type="PROSITE" id="PS50076">
    <property type="entry name" value="DNAJ_2"/>
    <property type="match status" value="1"/>
</dbReference>
<dbReference type="PANTHER" id="PTHR43096">
    <property type="entry name" value="DNAJ HOMOLOG 1, MITOCHONDRIAL-RELATED"/>
    <property type="match status" value="1"/>
</dbReference>
<keyword evidence="3 14" id="KW-0963">Cytoplasm</keyword>
<dbReference type="Proteomes" id="UP000255101">
    <property type="component" value="Unassembled WGS sequence"/>
</dbReference>
<comment type="function">
    <text evidence="11 14">Participates actively in the response to hyperosmotic and heat shock by preventing the aggregation of stress-denatured proteins and by disaggregating proteins, also in an autonomous, DnaK-independent fashion. Unfolded proteins bind initially to DnaJ; upon interaction with the DnaJ-bound protein, DnaK hydrolyzes its bound ATP, resulting in the formation of a stable complex. GrpE releases ADP from DnaK; ATP binding to DnaK triggers the release of the substrate protein, thus completing the reaction cycle. Several rounds of ATP-dependent interactions between DnaJ, DnaK and GrpE are required for fully efficient folding. Also involved, together with DnaK and GrpE, in the DNA replication of plasmids through activation of initiation proteins.</text>
</comment>
<comment type="similarity">
    <text evidence="12 14">Belongs to the DnaJ family.</text>
</comment>
<protein>
    <recommendedName>
        <fullName evidence="13 14">Chaperone protein DnaJ</fullName>
    </recommendedName>
</protein>
<dbReference type="FunFam" id="2.10.230.10:FF:000002">
    <property type="entry name" value="Molecular chaperone DnaJ"/>
    <property type="match status" value="1"/>
</dbReference>
<dbReference type="GO" id="GO:0009408">
    <property type="term" value="P:response to heat"/>
    <property type="evidence" value="ECO:0007669"/>
    <property type="project" value="InterPro"/>
</dbReference>
<evidence type="ECO:0000256" key="9">
    <source>
        <dbReference type="ARBA" id="ARBA00023016"/>
    </source>
</evidence>
<dbReference type="SUPFAM" id="SSF49493">
    <property type="entry name" value="HSP40/DnaJ peptide-binding domain"/>
    <property type="match status" value="2"/>
</dbReference>
<comment type="domain">
    <text evidence="14">The J domain is necessary and sufficient to stimulate DnaK ATPase activity. Zinc center 1 plays an important role in the autonomous, DnaK-independent chaperone activity of DnaJ. Zinc center 2 is essential for interaction with DnaK and for DnaJ activity.</text>
</comment>
<proteinExistence type="inferred from homology"/>